<dbReference type="SMART" id="SM00355">
    <property type="entry name" value="ZnF_C2H2"/>
    <property type="match status" value="2"/>
</dbReference>
<evidence type="ECO:0000259" key="4">
    <source>
        <dbReference type="PROSITE" id="PS50157"/>
    </source>
</evidence>
<evidence type="ECO:0000256" key="3">
    <source>
        <dbReference type="SAM" id="SignalP"/>
    </source>
</evidence>
<dbReference type="InterPro" id="IPR013087">
    <property type="entry name" value="Znf_C2H2_type"/>
</dbReference>
<feature type="compositionally biased region" description="Low complexity" evidence="2">
    <location>
        <begin position="119"/>
        <end position="131"/>
    </location>
</feature>
<feature type="compositionally biased region" description="Basic and acidic residues" evidence="2">
    <location>
        <begin position="406"/>
        <end position="415"/>
    </location>
</feature>
<keyword evidence="1" id="KW-0479">Metal-binding</keyword>
<protein>
    <recommendedName>
        <fullName evidence="4">C2H2-type domain-containing protein</fullName>
    </recommendedName>
</protein>
<feature type="domain" description="C2H2-type" evidence="4">
    <location>
        <begin position="322"/>
        <end position="349"/>
    </location>
</feature>
<evidence type="ECO:0000313" key="6">
    <source>
        <dbReference type="Proteomes" id="UP001497457"/>
    </source>
</evidence>
<organism evidence="5 6">
    <name type="scientific">Urochloa decumbens</name>
    <dbReference type="NCBI Taxonomy" id="240449"/>
    <lineage>
        <taxon>Eukaryota</taxon>
        <taxon>Viridiplantae</taxon>
        <taxon>Streptophyta</taxon>
        <taxon>Embryophyta</taxon>
        <taxon>Tracheophyta</taxon>
        <taxon>Spermatophyta</taxon>
        <taxon>Magnoliopsida</taxon>
        <taxon>Liliopsida</taxon>
        <taxon>Poales</taxon>
        <taxon>Poaceae</taxon>
        <taxon>PACMAD clade</taxon>
        <taxon>Panicoideae</taxon>
        <taxon>Panicodae</taxon>
        <taxon>Paniceae</taxon>
        <taxon>Melinidinae</taxon>
        <taxon>Urochloa</taxon>
    </lineage>
</organism>
<dbReference type="GO" id="GO:0008270">
    <property type="term" value="F:zinc ion binding"/>
    <property type="evidence" value="ECO:0007669"/>
    <property type="project" value="UniProtKB-KW"/>
</dbReference>
<feature type="compositionally biased region" description="Polar residues" evidence="2">
    <location>
        <begin position="180"/>
        <end position="189"/>
    </location>
</feature>
<evidence type="ECO:0000256" key="2">
    <source>
        <dbReference type="SAM" id="MobiDB-lite"/>
    </source>
</evidence>
<dbReference type="Pfam" id="PF13912">
    <property type="entry name" value="zf-C2H2_6"/>
    <property type="match status" value="1"/>
</dbReference>
<feature type="compositionally biased region" description="Acidic residues" evidence="2">
    <location>
        <begin position="101"/>
        <end position="110"/>
    </location>
</feature>
<feature type="region of interest" description="Disordered" evidence="2">
    <location>
        <begin position="180"/>
        <end position="200"/>
    </location>
</feature>
<dbReference type="Pfam" id="PF00096">
    <property type="entry name" value="zf-C2H2"/>
    <property type="match status" value="1"/>
</dbReference>
<dbReference type="PANTHER" id="PTHR47591">
    <property type="entry name" value="ZINC FINGER PROTEIN ZAT2-RELATED"/>
    <property type="match status" value="1"/>
</dbReference>
<dbReference type="PROSITE" id="PS00028">
    <property type="entry name" value="ZINC_FINGER_C2H2_1"/>
    <property type="match status" value="2"/>
</dbReference>
<evidence type="ECO:0000313" key="5">
    <source>
        <dbReference type="EMBL" id="CAL5028108.1"/>
    </source>
</evidence>
<feature type="domain" description="C2H2-type" evidence="4">
    <location>
        <begin position="132"/>
        <end position="159"/>
    </location>
</feature>
<dbReference type="AlphaFoldDB" id="A0ABC9CYJ8"/>
<reference evidence="5" key="1">
    <citation type="submission" date="2024-10" db="EMBL/GenBank/DDBJ databases">
        <authorList>
            <person name="Ryan C."/>
        </authorList>
    </citation>
    <scope>NUCLEOTIDE SEQUENCE [LARGE SCALE GENOMIC DNA]</scope>
</reference>
<keyword evidence="1" id="KW-0863">Zinc-finger</keyword>
<gene>
    <name evidence="5" type="ORF">URODEC1_LOCUS79735</name>
</gene>
<feature type="signal peptide" evidence="3">
    <location>
        <begin position="1"/>
        <end position="26"/>
    </location>
</feature>
<keyword evidence="3" id="KW-0732">Signal</keyword>
<feature type="chain" id="PRO_5044818424" description="C2H2-type domain-containing protein" evidence="3">
    <location>
        <begin position="27"/>
        <end position="452"/>
    </location>
</feature>
<dbReference type="Gene3D" id="3.30.160.60">
    <property type="entry name" value="Classic Zinc Finger"/>
    <property type="match status" value="1"/>
</dbReference>
<feature type="compositionally biased region" description="Basic residues" evidence="2">
    <location>
        <begin position="342"/>
        <end position="352"/>
    </location>
</feature>
<name>A0ABC9CYJ8_9POAL</name>
<dbReference type="SUPFAM" id="SSF57667">
    <property type="entry name" value="beta-beta-alpha zinc fingers"/>
    <property type="match status" value="1"/>
</dbReference>
<feature type="compositionally biased region" description="Acidic residues" evidence="2">
    <location>
        <begin position="371"/>
        <end position="380"/>
    </location>
</feature>
<dbReference type="EMBL" id="OZ075140">
    <property type="protein sequence ID" value="CAL5028108.1"/>
    <property type="molecule type" value="Genomic_DNA"/>
</dbReference>
<feature type="region of interest" description="Disordered" evidence="2">
    <location>
        <begin position="73"/>
        <end position="131"/>
    </location>
</feature>
<dbReference type="PANTHER" id="PTHR47591:SF1">
    <property type="entry name" value="ZINC FINGER PROTEIN ZAT2-RELATED"/>
    <property type="match status" value="1"/>
</dbReference>
<dbReference type="Proteomes" id="UP001497457">
    <property type="component" value="Chromosome 30rd"/>
</dbReference>
<keyword evidence="6" id="KW-1185">Reference proteome</keyword>
<sequence>MSKGSLFCSLLLLVVCIAQLPPLISSSQLTGGQIGDDDLILCCQDPIGRAPLMSSHGHDELVDDGRSADSIFFFDDDDDAGDEHDGSVDGGAAMAGGGGDAGDDEEEEEDGSLRGDSGGTNSTKGSSGSGDVECPECGKFFRNDKSMFGHLRSHPNRGYKGAIPPVKKIKLSPDTAAASSSCSLFSGTDRTPPGQDRIRDPQLSPVEVLCAYVLLTLKHRGSSTTAAQQVPCPPPSSFGELGAIGQAQGGSGGSVAVITRNAVAEIKCDPGGEAGNRMGNCDEHGYPVVKIPKKRRNMPKEVREAHRKKIKFVPPPKEKRPYACKHCKAEFPTNQALGGHVAGHHRDKKAPRLNHPSGMAVESHSGKEQQVEDGGDDDDKEQLSLQRGLLSKVPWQYGNRASGGQMREHYGRKNDGVSPAVAEPTPVPVRADDGDARRLWDIDLNVEAPEQE</sequence>
<feature type="region of interest" description="Disordered" evidence="2">
    <location>
        <begin position="338"/>
        <end position="434"/>
    </location>
</feature>
<dbReference type="InterPro" id="IPR036236">
    <property type="entry name" value="Znf_C2H2_sf"/>
</dbReference>
<proteinExistence type="predicted"/>
<evidence type="ECO:0000256" key="1">
    <source>
        <dbReference type="PROSITE-ProRule" id="PRU00042"/>
    </source>
</evidence>
<keyword evidence="1" id="KW-0862">Zinc</keyword>
<dbReference type="PROSITE" id="PS50157">
    <property type="entry name" value="ZINC_FINGER_C2H2_2"/>
    <property type="match status" value="2"/>
</dbReference>
<accession>A0ABC9CYJ8</accession>